<evidence type="ECO:0000313" key="2">
    <source>
        <dbReference type="Proteomes" id="UP000325797"/>
    </source>
</evidence>
<accession>A0A5J6MZR2</accession>
<evidence type="ECO:0000313" key="1">
    <source>
        <dbReference type="EMBL" id="QEX22657.1"/>
    </source>
</evidence>
<proteinExistence type="predicted"/>
<reference evidence="1 2" key="1">
    <citation type="submission" date="2019-08" db="EMBL/GenBank/DDBJ databases">
        <title>Hyperibacter terrae gen. nov., sp. nov. and Hyperibacter viscosus sp. nov., two new members in the family Rhodospirillaceae isolated from the rhizosphere of Hypericum perforatum.</title>
        <authorList>
            <person name="Noviana Z."/>
        </authorList>
    </citation>
    <scope>NUCLEOTIDE SEQUENCE [LARGE SCALE GENOMIC DNA]</scope>
    <source>
        <strain evidence="1 2">R5959</strain>
    </source>
</reference>
<dbReference type="KEGG" id="hadh:FRZ61_25890"/>
<dbReference type="Proteomes" id="UP000325797">
    <property type="component" value="Chromosome"/>
</dbReference>
<name>A0A5J6MZR2_9PROT</name>
<dbReference type="RefSeq" id="WP_191908999.1">
    <property type="nucleotide sequence ID" value="NZ_CP042582.1"/>
</dbReference>
<evidence type="ECO:0008006" key="3">
    <source>
        <dbReference type="Google" id="ProtNLM"/>
    </source>
</evidence>
<protein>
    <recommendedName>
        <fullName evidence="3">Phenol degradation protein</fullName>
    </recommendedName>
</protein>
<keyword evidence="2" id="KW-1185">Reference proteome</keyword>
<gene>
    <name evidence="1" type="ORF">FRZ61_25890</name>
</gene>
<dbReference type="EMBL" id="CP042582">
    <property type="protein sequence ID" value="QEX22657.1"/>
    <property type="molecule type" value="Genomic_DNA"/>
</dbReference>
<dbReference type="AlphaFoldDB" id="A0A5J6MZR2"/>
<dbReference type="InterPro" id="IPR025737">
    <property type="entry name" value="FApF"/>
</dbReference>
<sequence>MPGRHADAGGTGHYFAGLPNARDTVMPAPGYYALLYSIYYSADRYYNDNGQSVDSVKLPDGTKANVNADVNLFVLAPAFIWVADWDVLGGHYGAYIVPTFSNTSIDAEVSTLTGLGRNAKGSTFGMGDLFVQPIWLGWNKKHWDFTVGYGFYAPTGRFDAGSRDNIGLGFWTHQFQGSVAWYPFTNRGTAVIGTGTYEINQNAEGEDLTPGQRASLNLAIDQYLPLDEQFLLDVAVTGYGQWQTTDDTGSDAANNNRDSVYGVGPQIGIVYLPSKISATFRWNHEVWAQDRIAGDVFALTLGVGF</sequence>
<dbReference type="Pfam" id="PF13557">
    <property type="entry name" value="Phenol_MetA_deg"/>
    <property type="match status" value="1"/>
</dbReference>
<organism evidence="1 2">
    <name type="scientific">Hypericibacter adhaerens</name>
    <dbReference type="NCBI Taxonomy" id="2602016"/>
    <lineage>
        <taxon>Bacteria</taxon>
        <taxon>Pseudomonadati</taxon>
        <taxon>Pseudomonadota</taxon>
        <taxon>Alphaproteobacteria</taxon>
        <taxon>Rhodospirillales</taxon>
        <taxon>Dongiaceae</taxon>
        <taxon>Hypericibacter</taxon>
    </lineage>
</organism>